<protein>
    <submittedName>
        <fullName evidence="2">Uncharacterized protein</fullName>
    </submittedName>
</protein>
<feature type="compositionally biased region" description="Basic residues" evidence="1">
    <location>
        <begin position="232"/>
        <end position="241"/>
    </location>
</feature>
<evidence type="ECO:0000313" key="3">
    <source>
        <dbReference type="Proteomes" id="UP000799539"/>
    </source>
</evidence>
<evidence type="ECO:0000313" key="2">
    <source>
        <dbReference type="EMBL" id="KAF2214921.1"/>
    </source>
</evidence>
<feature type="region of interest" description="Disordered" evidence="1">
    <location>
        <begin position="1"/>
        <end position="20"/>
    </location>
</feature>
<feature type="region of interest" description="Disordered" evidence="1">
    <location>
        <begin position="90"/>
        <end position="114"/>
    </location>
</feature>
<keyword evidence="3" id="KW-1185">Reference proteome</keyword>
<feature type="region of interest" description="Disordered" evidence="1">
    <location>
        <begin position="232"/>
        <end position="252"/>
    </location>
</feature>
<evidence type="ECO:0000256" key="1">
    <source>
        <dbReference type="SAM" id="MobiDB-lite"/>
    </source>
</evidence>
<organism evidence="2 3">
    <name type="scientific">Cercospora zeae-maydis SCOH1-5</name>
    <dbReference type="NCBI Taxonomy" id="717836"/>
    <lineage>
        <taxon>Eukaryota</taxon>
        <taxon>Fungi</taxon>
        <taxon>Dikarya</taxon>
        <taxon>Ascomycota</taxon>
        <taxon>Pezizomycotina</taxon>
        <taxon>Dothideomycetes</taxon>
        <taxon>Dothideomycetidae</taxon>
        <taxon>Mycosphaerellales</taxon>
        <taxon>Mycosphaerellaceae</taxon>
        <taxon>Cercospora</taxon>
    </lineage>
</organism>
<dbReference type="Proteomes" id="UP000799539">
    <property type="component" value="Unassembled WGS sequence"/>
</dbReference>
<name>A0A6A6FNE6_9PEZI</name>
<sequence length="383" mass="42689">MAEPHIPQPGKPFGFSSPHASSIHSRITDVLAKEYLNVYSQQDSQAQPDQPSHQLSLSGQDILAPTIRDIPTTFKTNHLMPNITTSTTMFRRRTFPGSSASASSPTSPPRSQPSQTCLLALCHHSSISHQMYRKAEIKTLLARIELELSELETRDFVPKENVALRDLKYLPENRVLEVWWRVYGFVRSVVVGGGGGGSGRKGPSLERKPSSRGGVVGWTERFWERVFSGKGKGKGKKKMAGKRLPWSKAASEPTKMAEPGRVKYCHGTKRISEEAVALAGLKVRLLRLERRYREKRREMWPEAAEVVEQRRCQQLPLLDYDEASFDSGLGMDAEESGESEEKCCAEATSARDFGPGVNHAPLHCVELYDAPWSEDEDEEGGGR</sequence>
<dbReference type="OrthoDB" id="3646127at2759"/>
<feature type="compositionally biased region" description="Pro residues" evidence="1">
    <location>
        <begin position="1"/>
        <end position="10"/>
    </location>
</feature>
<proteinExistence type="predicted"/>
<accession>A0A6A6FNE6</accession>
<dbReference type="EMBL" id="ML992667">
    <property type="protein sequence ID" value="KAF2214921.1"/>
    <property type="molecule type" value="Genomic_DNA"/>
</dbReference>
<dbReference type="AlphaFoldDB" id="A0A6A6FNE6"/>
<gene>
    <name evidence="2" type="ORF">CERZMDRAFT_82812</name>
</gene>
<reference evidence="2" key="1">
    <citation type="journal article" date="2020" name="Stud. Mycol.">
        <title>101 Dothideomycetes genomes: a test case for predicting lifestyles and emergence of pathogens.</title>
        <authorList>
            <person name="Haridas S."/>
            <person name="Albert R."/>
            <person name="Binder M."/>
            <person name="Bloem J."/>
            <person name="Labutti K."/>
            <person name="Salamov A."/>
            <person name="Andreopoulos B."/>
            <person name="Baker S."/>
            <person name="Barry K."/>
            <person name="Bills G."/>
            <person name="Bluhm B."/>
            <person name="Cannon C."/>
            <person name="Castanera R."/>
            <person name="Culley D."/>
            <person name="Daum C."/>
            <person name="Ezra D."/>
            <person name="Gonzalez J."/>
            <person name="Henrissat B."/>
            <person name="Kuo A."/>
            <person name="Liang C."/>
            <person name="Lipzen A."/>
            <person name="Lutzoni F."/>
            <person name="Magnuson J."/>
            <person name="Mondo S."/>
            <person name="Nolan M."/>
            <person name="Ohm R."/>
            <person name="Pangilinan J."/>
            <person name="Park H.-J."/>
            <person name="Ramirez L."/>
            <person name="Alfaro M."/>
            <person name="Sun H."/>
            <person name="Tritt A."/>
            <person name="Yoshinaga Y."/>
            <person name="Zwiers L.-H."/>
            <person name="Turgeon B."/>
            <person name="Goodwin S."/>
            <person name="Spatafora J."/>
            <person name="Crous P."/>
            <person name="Grigoriev I."/>
        </authorList>
    </citation>
    <scope>NUCLEOTIDE SEQUENCE</scope>
    <source>
        <strain evidence="2">SCOH1-5</strain>
    </source>
</reference>